<evidence type="ECO:0000313" key="2">
    <source>
        <dbReference type="Proteomes" id="UP001497516"/>
    </source>
</evidence>
<evidence type="ECO:0000313" key="1">
    <source>
        <dbReference type="EMBL" id="CAL1359386.1"/>
    </source>
</evidence>
<name>A0AAV2CUY7_9ROSI</name>
<keyword evidence="2" id="KW-1185">Reference proteome</keyword>
<dbReference type="Proteomes" id="UP001497516">
    <property type="component" value="Chromosome 10"/>
</dbReference>
<proteinExistence type="predicted"/>
<dbReference type="AlphaFoldDB" id="A0AAV2CUY7"/>
<dbReference type="EMBL" id="OZ034814">
    <property type="protein sequence ID" value="CAL1359386.1"/>
    <property type="molecule type" value="Genomic_DNA"/>
</dbReference>
<organism evidence="1 2">
    <name type="scientific">Linum trigynum</name>
    <dbReference type="NCBI Taxonomy" id="586398"/>
    <lineage>
        <taxon>Eukaryota</taxon>
        <taxon>Viridiplantae</taxon>
        <taxon>Streptophyta</taxon>
        <taxon>Embryophyta</taxon>
        <taxon>Tracheophyta</taxon>
        <taxon>Spermatophyta</taxon>
        <taxon>Magnoliopsida</taxon>
        <taxon>eudicotyledons</taxon>
        <taxon>Gunneridae</taxon>
        <taxon>Pentapetalae</taxon>
        <taxon>rosids</taxon>
        <taxon>fabids</taxon>
        <taxon>Malpighiales</taxon>
        <taxon>Linaceae</taxon>
        <taxon>Linum</taxon>
    </lineage>
</organism>
<accession>A0AAV2CUY7</accession>
<reference evidence="1 2" key="1">
    <citation type="submission" date="2024-04" db="EMBL/GenBank/DDBJ databases">
        <authorList>
            <person name="Fracassetti M."/>
        </authorList>
    </citation>
    <scope>NUCLEOTIDE SEQUENCE [LARGE SCALE GENOMIC DNA]</scope>
</reference>
<sequence length="70" mass="8142">MKTENQGSPLLNPRLSPPSSLFTVAERPFLRQSPTQLAQSPLTEKKEAKVPSLHWIRRWWMMTSAFKFDD</sequence>
<gene>
    <name evidence="1" type="ORF">LTRI10_LOCUS6875</name>
</gene>
<protein>
    <submittedName>
        <fullName evidence="1">Uncharacterized protein</fullName>
    </submittedName>
</protein>